<feature type="signal peptide" evidence="1">
    <location>
        <begin position="1"/>
        <end position="22"/>
    </location>
</feature>
<proteinExistence type="predicted"/>
<reference evidence="2" key="1">
    <citation type="journal article" date="2013" name="Genetics">
        <title>The draft genome and transcriptome of Panagrellus redivivus are shaped by the harsh demands of a free-living lifestyle.</title>
        <authorList>
            <person name="Srinivasan J."/>
            <person name="Dillman A.R."/>
            <person name="Macchietto M.G."/>
            <person name="Heikkinen L."/>
            <person name="Lakso M."/>
            <person name="Fracchia K.M."/>
            <person name="Antoshechkin I."/>
            <person name="Mortazavi A."/>
            <person name="Wong G."/>
            <person name="Sternberg P.W."/>
        </authorList>
    </citation>
    <scope>NUCLEOTIDE SEQUENCE [LARGE SCALE GENOMIC DNA]</scope>
    <source>
        <strain evidence="2">MT8872</strain>
    </source>
</reference>
<dbReference type="Proteomes" id="UP000492821">
    <property type="component" value="Unassembled WGS sequence"/>
</dbReference>
<evidence type="ECO:0000256" key="1">
    <source>
        <dbReference type="SAM" id="SignalP"/>
    </source>
</evidence>
<name>A0A7E4V3D9_PANRE</name>
<protein>
    <submittedName>
        <fullName evidence="3">Secreted protein</fullName>
    </submittedName>
</protein>
<evidence type="ECO:0000313" key="3">
    <source>
        <dbReference type="WBParaSite" id="Pan_g16062.t1"/>
    </source>
</evidence>
<evidence type="ECO:0000313" key="2">
    <source>
        <dbReference type="Proteomes" id="UP000492821"/>
    </source>
</evidence>
<dbReference type="WBParaSite" id="Pan_g16062.t1">
    <property type="protein sequence ID" value="Pan_g16062.t1"/>
    <property type="gene ID" value="Pan_g16062"/>
</dbReference>
<feature type="chain" id="PRO_5028942333" evidence="1">
    <location>
        <begin position="23"/>
        <end position="99"/>
    </location>
</feature>
<accession>A0A7E4V3D9</accession>
<reference evidence="3" key="2">
    <citation type="submission" date="2020-10" db="UniProtKB">
        <authorList>
            <consortium name="WormBaseParasite"/>
        </authorList>
    </citation>
    <scope>IDENTIFICATION</scope>
</reference>
<organism evidence="2 3">
    <name type="scientific">Panagrellus redivivus</name>
    <name type="common">Microworm</name>
    <dbReference type="NCBI Taxonomy" id="6233"/>
    <lineage>
        <taxon>Eukaryota</taxon>
        <taxon>Metazoa</taxon>
        <taxon>Ecdysozoa</taxon>
        <taxon>Nematoda</taxon>
        <taxon>Chromadorea</taxon>
        <taxon>Rhabditida</taxon>
        <taxon>Tylenchina</taxon>
        <taxon>Panagrolaimomorpha</taxon>
        <taxon>Panagrolaimoidea</taxon>
        <taxon>Panagrolaimidae</taxon>
        <taxon>Panagrellus</taxon>
    </lineage>
</organism>
<keyword evidence="1" id="KW-0732">Signal</keyword>
<sequence>MPFPKLIVTLIISQCLIRTVFAAPNRYSNTIVQIRRLNGNELRYNRPNNQAQLRASANSFLLDLLTRVVTFGSIGRIRPTEPLSTNRNSIKWDRLGWGW</sequence>
<dbReference type="AlphaFoldDB" id="A0A7E4V3D9"/>
<keyword evidence="2" id="KW-1185">Reference proteome</keyword>